<keyword evidence="3" id="KW-1185">Reference proteome</keyword>
<comment type="caution">
    <text evidence="2">The sequence shown here is derived from an EMBL/GenBank/DDBJ whole genome shotgun (WGS) entry which is preliminary data.</text>
</comment>
<proteinExistence type="predicted"/>
<dbReference type="EMBL" id="BQNB010017160">
    <property type="protein sequence ID" value="GJT60003.1"/>
    <property type="molecule type" value="Genomic_DNA"/>
</dbReference>
<evidence type="ECO:0000256" key="1">
    <source>
        <dbReference type="SAM" id="MobiDB-lite"/>
    </source>
</evidence>
<name>A0ABQ5FAU7_9ASTR</name>
<gene>
    <name evidence="2" type="ORF">Tco_1003536</name>
</gene>
<sequence length="123" mass="14294">WGVGKVIDHILKDVFKGHYSLHHQQVQRSAISEAKREDISKHGIEDHEVDLQQALRMNIFILDVASLKKEAEPDVKKKYCLGSNSEVEEHDQHYGTSRRHMPRAQPVPDHNRLDIQHQHPTVR</sequence>
<reference evidence="2" key="1">
    <citation type="journal article" date="2022" name="Int. J. Mol. Sci.">
        <title>Draft Genome of Tanacetum Coccineum: Genomic Comparison of Closely Related Tanacetum-Family Plants.</title>
        <authorList>
            <person name="Yamashiro T."/>
            <person name="Shiraishi A."/>
            <person name="Nakayama K."/>
            <person name="Satake H."/>
        </authorList>
    </citation>
    <scope>NUCLEOTIDE SEQUENCE</scope>
</reference>
<reference evidence="2" key="2">
    <citation type="submission" date="2022-01" db="EMBL/GenBank/DDBJ databases">
        <authorList>
            <person name="Yamashiro T."/>
            <person name="Shiraishi A."/>
            <person name="Satake H."/>
            <person name="Nakayama K."/>
        </authorList>
    </citation>
    <scope>NUCLEOTIDE SEQUENCE</scope>
</reference>
<dbReference type="Proteomes" id="UP001151760">
    <property type="component" value="Unassembled WGS sequence"/>
</dbReference>
<feature type="non-terminal residue" evidence="2">
    <location>
        <position position="1"/>
    </location>
</feature>
<organism evidence="2 3">
    <name type="scientific">Tanacetum coccineum</name>
    <dbReference type="NCBI Taxonomy" id="301880"/>
    <lineage>
        <taxon>Eukaryota</taxon>
        <taxon>Viridiplantae</taxon>
        <taxon>Streptophyta</taxon>
        <taxon>Embryophyta</taxon>
        <taxon>Tracheophyta</taxon>
        <taxon>Spermatophyta</taxon>
        <taxon>Magnoliopsida</taxon>
        <taxon>eudicotyledons</taxon>
        <taxon>Gunneridae</taxon>
        <taxon>Pentapetalae</taxon>
        <taxon>asterids</taxon>
        <taxon>campanulids</taxon>
        <taxon>Asterales</taxon>
        <taxon>Asteraceae</taxon>
        <taxon>Asteroideae</taxon>
        <taxon>Anthemideae</taxon>
        <taxon>Anthemidinae</taxon>
        <taxon>Tanacetum</taxon>
    </lineage>
</organism>
<feature type="region of interest" description="Disordered" evidence="1">
    <location>
        <begin position="82"/>
        <end position="123"/>
    </location>
</feature>
<evidence type="ECO:0000313" key="3">
    <source>
        <dbReference type="Proteomes" id="UP001151760"/>
    </source>
</evidence>
<accession>A0ABQ5FAU7</accession>
<protein>
    <submittedName>
        <fullName evidence="2">Uncharacterized protein</fullName>
    </submittedName>
</protein>
<evidence type="ECO:0000313" key="2">
    <source>
        <dbReference type="EMBL" id="GJT60003.1"/>
    </source>
</evidence>